<feature type="domain" description="HTH lysR-type" evidence="6">
    <location>
        <begin position="34"/>
        <end position="91"/>
    </location>
</feature>
<dbReference type="EMBL" id="FQVC01000004">
    <property type="protein sequence ID" value="SHF02984.1"/>
    <property type="molecule type" value="Genomic_DNA"/>
</dbReference>
<feature type="region of interest" description="Disordered" evidence="5">
    <location>
        <begin position="1"/>
        <end position="31"/>
    </location>
</feature>
<evidence type="ECO:0000313" key="8">
    <source>
        <dbReference type="Proteomes" id="UP000184533"/>
    </source>
</evidence>
<dbReference type="GO" id="GO:0003677">
    <property type="term" value="F:DNA binding"/>
    <property type="evidence" value="ECO:0007669"/>
    <property type="project" value="UniProtKB-KW"/>
</dbReference>
<gene>
    <name evidence="7" type="ORF">SAMN02745223_01617</name>
</gene>
<dbReference type="SUPFAM" id="SSF46785">
    <property type="entry name" value="Winged helix' DNA-binding domain"/>
    <property type="match status" value="1"/>
</dbReference>
<evidence type="ECO:0000313" key="7">
    <source>
        <dbReference type="EMBL" id="SHF02984.1"/>
    </source>
</evidence>
<dbReference type="Pfam" id="PF03466">
    <property type="entry name" value="LysR_substrate"/>
    <property type="match status" value="1"/>
</dbReference>
<dbReference type="Gene3D" id="3.40.190.10">
    <property type="entry name" value="Periplasmic binding protein-like II"/>
    <property type="match status" value="2"/>
</dbReference>
<organism evidence="7 8">
    <name type="scientific">Devosia limi DSM 17137</name>
    <dbReference type="NCBI Taxonomy" id="1121477"/>
    <lineage>
        <taxon>Bacteria</taxon>
        <taxon>Pseudomonadati</taxon>
        <taxon>Pseudomonadota</taxon>
        <taxon>Alphaproteobacteria</taxon>
        <taxon>Hyphomicrobiales</taxon>
        <taxon>Devosiaceae</taxon>
        <taxon>Devosia</taxon>
    </lineage>
</organism>
<dbReference type="PANTHER" id="PTHR30346">
    <property type="entry name" value="TRANSCRIPTIONAL DUAL REGULATOR HCAR-RELATED"/>
    <property type="match status" value="1"/>
</dbReference>
<comment type="similarity">
    <text evidence="1">Belongs to the LysR transcriptional regulatory family.</text>
</comment>
<reference evidence="7 8" key="1">
    <citation type="submission" date="2016-11" db="EMBL/GenBank/DDBJ databases">
        <authorList>
            <person name="Jaros S."/>
            <person name="Januszkiewicz K."/>
            <person name="Wedrychowicz H."/>
        </authorList>
    </citation>
    <scope>NUCLEOTIDE SEQUENCE [LARGE SCALE GENOMIC DNA]</scope>
    <source>
        <strain evidence="7 8">DSM 17137</strain>
    </source>
</reference>
<proteinExistence type="inferred from homology"/>
<dbReference type="GO" id="GO:0032993">
    <property type="term" value="C:protein-DNA complex"/>
    <property type="evidence" value="ECO:0007669"/>
    <property type="project" value="TreeGrafter"/>
</dbReference>
<dbReference type="PRINTS" id="PR00039">
    <property type="entry name" value="HTHLYSR"/>
</dbReference>
<keyword evidence="3 7" id="KW-0238">DNA-binding</keyword>
<evidence type="ECO:0000256" key="2">
    <source>
        <dbReference type="ARBA" id="ARBA00023015"/>
    </source>
</evidence>
<evidence type="ECO:0000256" key="5">
    <source>
        <dbReference type="SAM" id="MobiDB-lite"/>
    </source>
</evidence>
<dbReference type="OrthoDB" id="7492271at2"/>
<dbReference type="InterPro" id="IPR036388">
    <property type="entry name" value="WH-like_DNA-bd_sf"/>
</dbReference>
<evidence type="ECO:0000256" key="1">
    <source>
        <dbReference type="ARBA" id="ARBA00009437"/>
    </source>
</evidence>
<protein>
    <submittedName>
        <fullName evidence="7">DNA-binding transcriptional regulator, LysR family</fullName>
    </submittedName>
</protein>
<dbReference type="InterPro" id="IPR036390">
    <property type="entry name" value="WH_DNA-bd_sf"/>
</dbReference>
<sequence>MKDNDGSAARGAVGRSGKGSPSALARSAPRAGDPTLHQMRIFWAVARSETLTKAAKQLGLAQPSLSQQLGKLETTLGNRLFHRRSNEMELTEAGNFLLPRVEQVLRIVAELEDGLAQFSGGLRLTLRLAGINSVLRGLLPTAVRAMQEKFPELDFDIQESAPTDILDLLYGRRVNIGLLAADSVAQAGVGFLQVPLMEDPYVLVVPKDLLLDGVRNPKIELAPAHWAMLNQSIQFSFGSQHTNRVAEWYEQRLPEHRVVAQCRSFETAIGLVQAGAGVCLAPALASGSQGVSNSVRLYRVQGAARRIVALIPSQYRRVEPYASLLEELQCAAQTCTVGGILDTPPFLAVDPPQSF</sequence>
<dbReference type="InterPro" id="IPR000847">
    <property type="entry name" value="LysR_HTH_N"/>
</dbReference>
<dbReference type="RefSeq" id="WP_143154465.1">
    <property type="nucleotide sequence ID" value="NZ_FQVC01000004.1"/>
</dbReference>
<keyword evidence="2" id="KW-0805">Transcription regulation</keyword>
<dbReference type="GO" id="GO:0003700">
    <property type="term" value="F:DNA-binding transcription factor activity"/>
    <property type="evidence" value="ECO:0007669"/>
    <property type="project" value="InterPro"/>
</dbReference>
<dbReference type="Pfam" id="PF00126">
    <property type="entry name" value="HTH_1"/>
    <property type="match status" value="1"/>
</dbReference>
<evidence type="ECO:0000259" key="6">
    <source>
        <dbReference type="PROSITE" id="PS50931"/>
    </source>
</evidence>
<dbReference type="AlphaFoldDB" id="A0A1M4YB27"/>
<dbReference type="PROSITE" id="PS50931">
    <property type="entry name" value="HTH_LYSR"/>
    <property type="match status" value="1"/>
</dbReference>
<dbReference type="PANTHER" id="PTHR30346:SF28">
    <property type="entry name" value="HTH-TYPE TRANSCRIPTIONAL REGULATOR CYNR"/>
    <property type="match status" value="1"/>
</dbReference>
<name>A0A1M4YB27_9HYPH</name>
<dbReference type="InterPro" id="IPR005119">
    <property type="entry name" value="LysR_subst-bd"/>
</dbReference>
<keyword evidence="4" id="KW-0804">Transcription</keyword>
<dbReference type="Proteomes" id="UP000184533">
    <property type="component" value="Unassembled WGS sequence"/>
</dbReference>
<dbReference type="Gene3D" id="1.10.10.10">
    <property type="entry name" value="Winged helix-like DNA-binding domain superfamily/Winged helix DNA-binding domain"/>
    <property type="match status" value="1"/>
</dbReference>
<evidence type="ECO:0000256" key="4">
    <source>
        <dbReference type="ARBA" id="ARBA00023163"/>
    </source>
</evidence>
<accession>A0A1M4YB27</accession>
<dbReference type="FunFam" id="1.10.10.10:FF:000001">
    <property type="entry name" value="LysR family transcriptional regulator"/>
    <property type="match status" value="1"/>
</dbReference>
<evidence type="ECO:0000256" key="3">
    <source>
        <dbReference type="ARBA" id="ARBA00023125"/>
    </source>
</evidence>
<dbReference type="SUPFAM" id="SSF53850">
    <property type="entry name" value="Periplasmic binding protein-like II"/>
    <property type="match status" value="1"/>
</dbReference>